<feature type="transmembrane region" description="Helical" evidence="1">
    <location>
        <begin position="38"/>
        <end position="58"/>
    </location>
</feature>
<protein>
    <submittedName>
        <fullName evidence="2">Uncharacterized protein</fullName>
    </submittedName>
</protein>
<dbReference type="EMBL" id="UGYN01000002">
    <property type="protein sequence ID" value="SUI75338.1"/>
    <property type="molecule type" value="Genomic_DNA"/>
</dbReference>
<evidence type="ECO:0000256" key="1">
    <source>
        <dbReference type="SAM" id="Phobius"/>
    </source>
</evidence>
<name>A0A380A6E7_9GAMM</name>
<feature type="transmembrane region" description="Helical" evidence="1">
    <location>
        <begin position="70"/>
        <end position="90"/>
    </location>
</feature>
<keyword evidence="1" id="KW-0812">Transmembrane</keyword>
<proteinExistence type="predicted"/>
<sequence length="142" mass="15772">MLRYRRLHLFSGWSGFFGGFVVFFSSLGFLSCSWLGRFVVLFSGLGFLCWSGFGRFVVLFGGLGFLCWGFLGRFVVLFGGLSFLSWGFLVRFLMVSGFSRCLGSSSGWCSGSGCSWSRSRWSYCIGSEGNRRQTHGSSNDQG</sequence>
<reference evidence="2 3" key="1">
    <citation type="submission" date="2018-06" db="EMBL/GenBank/DDBJ databases">
        <authorList>
            <consortium name="Pathogen Informatics"/>
            <person name="Doyle S."/>
        </authorList>
    </citation>
    <scope>NUCLEOTIDE SEQUENCE [LARGE SCALE GENOMIC DNA]</scope>
    <source>
        <strain evidence="2 3">NCTC11544</strain>
    </source>
</reference>
<dbReference type="Proteomes" id="UP000255529">
    <property type="component" value="Unassembled WGS sequence"/>
</dbReference>
<dbReference type="PROSITE" id="PS51257">
    <property type="entry name" value="PROKAR_LIPOPROTEIN"/>
    <property type="match status" value="1"/>
</dbReference>
<evidence type="ECO:0000313" key="3">
    <source>
        <dbReference type="Proteomes" id="UP000255529"/>
    </source>
</evidence>
<accession>A0A380A6E7</accession>
<evidence type="ECO:0000313" key="2">
    <source>
        <dbReference type="EMBL" id="SUI75338.1"/>
    </source>
</evidence>
<organism evidence="2 3">
    <name type="scientific">Serratia quinivorans</name>
    <dbReference type="NCBI Taxonomy" id="137545"/>
    <lineage>
        <taxon>Bacteria</taxon>
        <taxon>Pseudomonadati</taxon>
        <taxon>Pseudomonadota</taxon>
        <taxon>Gammaproteobacteria</taxon>
        <taxon>Enterobacterales</taxon>
        <taxon>Yersiniaceae</taxon>
        <taxon>Serratia</taxon>
    </lineage>
</organism>
<keyword evidence="1" id="KW-0472">Membrane</keyword>
<dbReference type="AlphaFoldDB" id="A0A380A6E7"/>
<feature type="transmembrane region" description="Helical" evidence="1">
    <location>
        <begin position="12"/>
        <end position="31"/>
    </location>
</feature>
<keyword evidence="1" id="KW-1133">Transmembrane helix</keyword>
<gene>
    <name evidence="2" type="ORF">NCTC11544_03590</name>
</gene>